<keyword evidence="1" id="KW-1133">Transmembrane helix</keyword>
<organism evidence="3 4">
    <name type="scientific">Variibacter gotjawalensis</name>
    <dbReference type="NCBI Taxonomy" id="1333996"/>
    <lineage>
        <taxon>Bacteria</taxon>
        <taxon>Pseudomonadati</taxon>
        <taxon>Pseudomonadota</taxon>
        <taxon>Alphaproteobacteria</taxon>
        <taxon>Hyphomicrobiales</taxon>
        <taxon>Nitrobacteraceae</taxon>
        <taxon>Variibacter</taxon>
    </lineage>
</organism>
<dbReference type="Pfam" id="PF00884">
    <property type="entry name" value="Sulfatase"/>
    <property type="match status" value="1"/>
</dbReference>
<accession>A0A0S3PU34</accession>
<reference evidence="3 4" key="1">
    <citation type="submission" date="2015-08" db="EMBL/GenBank/DDBJ databases">
        <title>Investigation of the bacterial diversity of lava forest soil.</title>
        <authorList>
            <person name="Lee J.S."/>
        </authorList>
    </citation>
    <scope>NUCLEOTIDE SEQUENCE [LARGE SCALE GENOMIC DNA]</scope>
    <source>
        <strain evidence="3 4">GJW-30</strain>
    </source>
</reference>
<feature type="transmembrane region" description="Helical" evidence="1">
    <location>
        <begin position="95"/>
        <end position="116"/>
    </location>
</feature>
<keyword evidence="1" id="KW-0472">Membrane</keyword>
<dbReference type="InterPro" id="IPR017850">
    <property type="entry name" value="Alkaline_phosphatase_core_sf"/>
</dbReference>
<evidence type="ECO:0000259" key="2">
    <source>
        <dbReference type="Pfam" id="PF00884"/>
    </source>
</evidence>
<dbReference type="Proteomes" id="UP000236884">
    <property type="component" value="Chromosome"/>
</dbReference>
<dbReference type="AlphaFoldDB" id="A0A0S3PU34"/>
<dbReference type="RefSeq" id="WP_245408708.1">
    <property type="nucleotide sequence ID" value="NZ_AP014946.1"/>
</dbReference>
<evidence type="ECO:0000313" key="3">
    <source>
        <dbReference type="EMBL" id="BAT59380.1"/>
    </source>
</evidence>
<feature type="transmembrane region" description="Helical" evidence="1">
    <location>
        <begin position="20"/>
        <end position="40"/>
    </location>
</feature>
<sequence length="570" mass="63657">MPPAIQSLATRLGLAAAFRYDARVTTLILALHAFALGLMFTFELDLVSKLGFLFAWGVLNFTFLLVFRRPGLAAATSLTLIGVLILLSRLKKDTLFMTVNFVDVMIIDWDTLAFLYTIFPRLWLYSSIAALVAAPVLVMLWWYDPFRVRLRSALAGLALSVLGLVGLVWANPSDPYNEFYGNEYVSKFARSGVSAIHEYVTRGVFEADSHVVDRLKTPALAESCTPAGGLPHIVMIFDESSFDLSVAPNVKVPNDYQSHFKSFDGKSRKLVVEGINGPSWLTEYNVLTGLSTKSYGRFADFVTRIASGRVERGLPYNLRHCGYKTFSLYPFMGAFLSARNFQNTAGIENFLDSKALGAKGLEADAFYFNAATDIIAKERSSKSPLFMMVYTAANHFPWDFRFRPLLTPGWKALGNGSEVDEYLRRQQISRNDYADLKDRLKRNFPDEKFLIVRFGDHQPSIASPLMDPSLDETALSRRFAAGDPRFLKTYYAIDTINYKPADLSPALDTLDAAYLPLVVLEAAGVPLDPSFAEQKKILQRCGGVFYRCRNGAEASRFNRLLIDAGMIKGM</sequence>
<keyword evidence="4" id="KW-1185">Reference proteome</keyword>
<feature type="transmembrane region" description="Helical" evidence="1">
    <location>
        <begin position="150"/>
        <end position="170"/>
    </location>
</feature>
<name>A0A0S3PU34_9BRAD</name>
<keyword evidence="1" id="KW-0812">Transmembrane</keyword>
<dbReference type="InterPro" id="IPR000917">
    <property type="entry name" value="Sulfatase_N"/>
</dbReference>
<gene>
    <name evidence="3" type="ORF">GJW-30_1_01912</name>
</gene>
<feature type="transmembrane region" description="Helical" evidence="1">
    <location>
        <begin position="122"/>
        <end position="143"/>
    </location>
</feature>
<dbReference type="SUPFAM" id="SSF53649">
    <property type="entry name" value="Alkaline phosphatase-like"/>
    <property type="match status" value="1"/>
</dbReference>
<dbReference type="Gene3D" id="3.40.720.10">
    <property type="entry name" value="Alkaline Phosphatase, subunit A"/>
    <property type="match status" value="1"/>
</dbReference>
<dbReference type="EMBL" id="AP014946">
    <property type="protein sequence ID" value="BAT59380.1"/>
    <property type="molecule type" value="Genomic_DNA"/>
</dbReference>
<feature type="domain" description="Sulfatase N-terminal" evidence="2">
    <location>
        <begin position="283"/>
        <end position="462"/>
    </location>
</feature>
<dbReference type="KEGG" id="vgo:GJW-30_1_01912"/>
<feature type="transmembrane region" description="Helical" evidence="1">
    <location>
        <begin position="72"/>
        <end position="88"/>
    </location>
</feature>
<protein>
    <submittedName>
        <fullName evidence="3">Sulfatase</fullName>
    </submittedName>
</protein>
<evidence type="ECO:0000313" key="4">
    <source>
        <dbReference type="Proteomes" id="UP000236884"/>
    </source>
</evidence>
<evidence type="ECO:0000256" key="1">
    <source>
        <dbReference type="SAM" id="Phobius"/>
    </source>
</evidence>
<proteinExistence type="predicted"/>